<evidence type="ECO:0000259" key="3">
    <source>
        <dbReference type="SMART" id="SM00822"/>
    </source>
</evidence>
<dbReference type="Gene3D" id="3.40.50.720">
    <property type="entry name" value="NAD(P)-binding Rossmann-like Domain"/>
    <property type="match status" value="1"/>
</dbReference>
<dbReference type="PANTHER" id="PTHR42879:SF2">
    <property type="entry name" value="3-OXOACYL-[ACYL-CARRIER-PROTEIN] REDUCTASE FABG"/>
    <property type="match status" value="1"/>
</dbReference>
<dbReference type="PRINTS" id="PR00081">
    <property type="entry name" value="GDHRDH"/>
</dbReference>
<evidence type="ECO:0000256" key="1">
    <source>
        <dbReference type="ARBA" id="ARBA00006484"/>
    </source>
</evidence>
<sequence>MFYSRLVHRAAGVLGGEAGTPNRVLVNGEPHPQPVGRHDLLPGDVIEIELPSGGGKFPAAERSPEAILADLAEGILTPEGARGTVRLERVMGLLDGKIAIVTGAGTGIGRASAARLAAEGAKVVLVGRRRHVLDEVATVIKEAGGEAFVKATDIEDGDEVRDLVAWTRDRVGPVDILVNNAGSAGKVRNVRWIEEEEWNAVLGVNLTAVYLLTQAVLPDMLARGDGTIVTVSSLAAARPNLLGGAAYGAAKAGARNFMTYLHNTFRNDGIRATCILPGEVNTPILDNRPSPPSEQVRAEMVQPDDVARAVLLAASLPPRTVIEELVIAPTKLRDTSEDIEISRWTGAPEEDLPNGS</sequence>
<evidence type="ECO:0000256" key="2">
    <source>
        <dbReference type="RuleBase" id="RU000363"/>
    </source>
</evidence>
<comment type="similarity">
    <text evidence="1 2">Belongs to the short-chain dehydrogenases/reductases (SDR) family.</text>
</comment>
<dbReference type="RefSeq" id="WP_345430407.1">
    <property type="nucleotide sequence ID" value="NZ_BAABHK010000002.1"/>
</dbReference>
<accession>A0ABP8U6I4</accession>
<name>A0ABP8U6I4_9ACTN</name>
<dbReference type="PRINTS" id="PR00080">
    <property type="entry name" value="SDRFAMILY"/>
</dbReference>
<dbReference type="InterPro" id="IPR036291">
    <property type="entry name" value="NAD(P)-bd_dom_sf"/>
</dbReference>
<dbReference type="Pfam" id="PF00106">
    <property type="entry name" value="adh_short"/>
    <property type="match status" value="1"/>
</dbReference>
<feature type="domain" description="Ketoreductase" evidence="3">
    <location>
        <begin position="97"/>
        <end position="281"/>
    </location>
</feature>
<dbReference type="InterPro" id="IPR002347">
    <property type="entry name" value="SDR_fam"/>
</dbReference>
<comment type="caution">
    <text evidence="4">The sequence shown here is derived from an EMBL/GenBank/DDBJ whole genome shotgun (WGS) entry which is preliminary data.</text>
</comment>
<dbReference type="Proteomes" id="UP001501442">
    <property type="component" value="Unassembled WGS sequence"/>
</dbReference>
<dbReference type="SMART" id="SM00822">
    <property type="entry name" value="PKS_KR"/>
    <property type="match status" value="1"/>
</dbReference>
<proteinExistence type="inferred from homology"/>
<reference evidence="5" key="1">
    <citation type="journal article" date="2019" name="Int. J. Syst. Evol. Microbiol.">
        <title>The Global Catalogue of Microorganisms (GCM) 10K type strain sequencing project: providing services to taxonomists for standard genome sequencing and annotation.</title>
        <authorList>
            <consortium name="The Broad Institute Genomics Platform"/>
            <consortium name="The Broad Institute Genome Sequencing Center for Infectious Disease"/>
            <person name="Wu L."/>
            <person name="Ma J."/>
        </authorList>
    </citation>
    <scope>NUCLEOTIDE SEQUENCE [LARGE SCALE GENOMIC DNA]</scope>
    <source>
        <strain evidence="5">JCM 17939</strain>
    </source>
</reference>
<dbReference type="InterPro" id="IPR050259">
    <property type="entry name" value="SDR"/>
</dbReference>
<gene>
    <name evidence="4" type="ORF">GCM10023196_020250</name>
</gene>
<protein>
    <recommendedName>
        <fullName evidence="3">Ketoreductase domain-containing protein</fullName>
    </recommendedName>
</protein>
<dbReference type="InterPro" id="IPR057326">
    <property type="entry name" value="KR_dom"/>
</dbReference>
<evidence type="ECO:0000313" key="5">
    <source>
        <dbReference type="Proteomes" id="UP001501442"/>
    </source>
</evidence>
<dbReference type="CDD" id="cd05233">
    <property type="entry name" value="SDR_c"/>
    <property type="match status" value="1"/>
</dbReference>
<organism evidence="4 5">
    <name type="scientific">Actinoallomurus vinaceus</name>
    <dbReference type="NCBI Taxonomy" id="1080074"/>
    <lineage>
        <taxon>Bacteria</taxon>
        <taxon>Bacillati</taxon>
        <taxon>Actinomycetota</taxon>
        <taxon>Actinomycetes</taxon>
        <taxon>Streptosporangiales</taxon>
        <taxon>Thermomonosporaceae</taxon>
        <taxon>Actinoallomurus</taxon>
    </lineage>
</organism>
<keyword evidence="5" id="KW-1185">Reference proteome</keyword>
<evidence type="ECO:0000313" key="4">
    <source>
        <dbReference type="EMBL" id="GAA4623570.1"/>
    </source>
</evidence>
<dbReference type="EMBL" id="BAABHK010000002">
    <property type="protein sequence ID" value="GAA4623570.1"/>
    <property type="molecule type" value="Genomic_DNA"/>
</dbReference>
<dbReference type="SUPFAM" id="SSF51735">
    <property type="entry name" value="NAD(P)-binding Rossmann-fold domains"/>
    <property type="match status" value="1"/>
</dbReference>
<dbReference type="PANTHER" id="PTHR42879">
    <property type="entry name" value="3-OXOACYL-(ACYL-CARRIER-PROTEIN) REDUCTASE"/>
    <property type="match status" value="1"/>
</dbReference>